<evidence type="ECO:0000259" key="4">
    <source>
        <dbReference type="PROSITE" id="PS50977"/>
    </source>
</evidence>
<dbReference type="AlphaFoldDB" id="A0A6N8J1U7"/>
<dbReference type="PROSITE" id="PS50977">
    <property type="entry name" value="HTH_TETR_2"/>
    <property type="match status" value="1"/>
</dbReference>
<gene>
    <name evidence="5" type="ORF">GON04_25140</name>
</gene>
<keyword evidence="6" id="KW-1185">Reference proteome</keyword>
<reference evidence="5 6" key="1">
    <citation type="submission" date="2019-12" db="EMBL/GenBank/DDBJ databases">
        <authorList>
            <person name="Huq M.A."/>
        </authorList>
    </citation>
    <scope>NUCLEOTIDE SEQUENCE [LARGE SCALE GENOMIC DNA]</scope>
    <source>
        <strain evidence="5 6">MAH-25</strain>
    </source>
</reference>
<keyword evidence="1 2" id="KW-0238">DNA-binding</keyword>
<dbReference type="Proteomes" id="UP000469385">
    <property type="component" value="Unassembled WGS sequence"/>
</dbReference>
<protein>
    <submittedName>
        <fullName evidence="5">TetR family transcriptional regulator</fullName>
    </submittedName>
</protein>
<evidence type="ECO:0000256" key="3">
    <source>
        <dbReference type="SAM" id="MobiDB-lite"/>
    </source>
</evidence>
<comment type="caution">
    <text evidence="5">The sequence shown here is derived from an EMBL/GenBank/DDBJ whole genome shotgun (WGS) entry which is preliminary data.</text>
</comment>
<dbReference type="RefSeq" id="WP_420821531.1">
    <property type="nucleotide sequence ID" value="NZ_WSEL01000011.1"/>
</dbReference>
<dbReference type="InterPro" id="IPR001647">
    <property type="entry name" value="HTH_TetR"/>
</dbReference>
<dbReference type="SUPFAM" id="SSF48498">
    <property type="entry name" value="Tetracyclin repressor-like, C-terminal domain"/>
    <property type="match status" value="1"/>
</dbReference>
<proteinExistence type="predicted"/>
<dbReference type="PANTHER" id="PTHR30328:SF54">
    <property type="entry name" value="HTH-TYPE TRANSCRIPTIONAL REPRESSOR SCO4008"/>
    <property type="match status" value="1"/>
</dbReference>
<feature type="region of interest" description="Disordered" evidence="3">
    <location>
        <begin position="1"/>
        <end position="21"/>
    </location>
</feature>
<evidence type="ECO:0000313" key="6">
    <source>
        <dbReference type="Proteomes" id="UP000469385"/>
    </source>
</evidence>
<sequence length="217" mass="24761">MNTKTKNKADPSAKTRDAERSRSAILAAARKEFSEHGLGGARVERIAAEANVHKRLVYYYFKDRDGLFSAVLEAVYAEIRDAQLYLHLQDLPPLSALRRLVEFTWDYYIAHPEFITFLNSENLHKARHLAAAPRIRELNSPLLQTLSDIIARGQKENLFREGIDPMQLYITIAGCAYFYLSNIHTLSVGFDRDLASPKLLTQRMVHIVEVVTAYVVR</sequence>
<feature type="DNA-binding region" description="H-T-H motif" evidence="2">
    <location>
        <begin position="42"/>
        <end position="61"/>
    </location>
</feature>
<evidence type="ECO:0000313" key="5">
    <source>
        <dbReference type="EMBL" id="MVQ32762.1"/>
    </source>
</evidence>
<organism evidence="5 6">
    <name type="scientific">Ramlibacter pinisoli</name>
    <dbReference type="NCBI Taxonomy" id="2682844"/>
    <lineage>
        <taxon>Bacteria</taxon>
        <taxon>Pseudomonadati</taxon>
        <taxon>Pseudomonadota</taxon>
        <taxon>Betaproteobacteria</taxon>
        <taxon>Burkholderiales</taxon>
        <taxon>Comamonadaceae</taxon>
        <taxon>Ramlibacter</taxon>
    </lineage>
</organism>
<dbReference type="Pfam" id="PF17938">
    <property type="entry name" value="TetR_C_29"/>
    <property type="match status" value="1"/>
</dbReference>
<dbReference type="InterPro" id="IPR036271">
    <property type="entry name" value="Tet_transcr_reg_TetR-rel_C_sf"/>
</dbReference>
<dbReference type="InterPro" id="IPR050109">
    <property type="entry name" value="HTH-type_TetR-like_transc_reg"/>
</dbReference>
<dbReference type="Gene3D" id="1.10.357.10">
    <property type="entry name" value="Tetracycline Repressor, domain 2"/>
    <property type="match status" value="1"/>
</dbReference>
<dbReference type="PANTHER" id="PTHR30328">
    <property type="entry name" value="TRANSCRIPTIONAL REPRESSOR"/>
    <property type="match status" value="1"/>
</dbReference>
<dbReference type="EMBL" id="WSEL01000011">
    <property type="protein sequence ID" value="MVQ32762.1"/>
    <property type="molecule type" value="Genomic_DNA"/>
</dbReference>
<dbReference type="PRINTS" id="PR00455">
    <property type="entry name" value="HTHTETR"/>
</dbReference>
<feature type="compositionally biased region" description="Basic and acidic residues" evidence="3">
    <location>
        <begin position="7"/>
        <end position="21"/>
    </location>
</feature>
<accession>A0A6N8J1U7</accession>
<dbReference type="SUPFAM" id="SSF46689">
    <property type="entry name" value="Homeodomain-like"/>
    <property type="match status" value="1"/>
</dbReference>
<feature type="domain" description="HTH tetR-type" evidence="4">
    <location>
        <begin position="19"/>
        <end position="79"/>
    </location>
</feature>
<dbReference type="InterPro" id="IPR041474">
    <property type="entry name" value="NicS_C"/>
</dbReference>
<dbReference type="Pfam" id="PF00440">
    <property type="entry name" value="TetR_N"/>
    <property type="match status" value="1"/>
</dbReference>
<evidence type="ECO:0000256" key="2">
    <source>
        <dbReference type="PROSITE-ProRule" id="PRU00335"/>
    </source>
</evidence>
<evidence type="ECO:0000256" key="1">
    <source>
        <dbReference type="ARBA" id="ARBA00023125"/>
    </source>
</evidence>
<name>A0A6N8J1U7_9BURK</name>
<dbReference type="InterPro" id="IPR009057">
    <property type="entry name" value="Homeodomain-like_sf"/>
</dbReference>
<dbReference type="GO" id="GO:0003677">
    <property type="term" value="F:DNA binding"/>
    <property type="evidence" value="ECO:0007669"/>
    <property type="project" value="UniProtKB-UniRule"/>
</dbReference>